<evidence type="ECO:0000259" key="2">
    <source>
        <dbReference type="PROSITE" id="PS51480"/>
    </source>
</evidence>
<dbReference type="RefSeq" id="WP_258383916.1">
    <property type="nucleotide sequence ID" value="NZ_CP091430.1"/>
</dbReference>
<evidence type="ECO:0000256" key="1">
    <source>
        <dbReference type="SAM" id="MobiDB-lite"/>
    </source>
</evidence>
<accession>A0ABY5S1T0</accession>
<dbReference type="PANTHER" id="PTHR33434:SF4">
    <property type="entry name" value="PHOSPHATASE PROTEIN"/>
    <property type="match status" value="1"/>
</dbReference>
<dbReference type="Proteomes" id="UP001057877">
    <property type="component" value="Chromosome"/>
</dbReference>
<dbReference type="SUPFAM" id="SSF101473">
    <property type="entry name" value="DhaL-like"/>
    <property type="match status" value="1"/>
</dbReference>
<dbReference type="InterPro" id="IPR033470">
    <property type="entry name" value="FakA-like_C"/>
</dbReference>
<dbReference type="Gene3D" id="1.25.40.340">
    <property type="match status" value="1"/>
</dbReference>
<feature type="region of interest" description="Disordered" evidence="1">
    <location>
        <begin position="211"/>
        <end position="236"/>
    </location>
</feature>
<dbReference type="Pfam" id="PF02734">
    <property type="entry name" value="Dak2"/>
    <property type="match status" value="1"/>
</dbReference>
<dbReference type="PROSITE" id="PS51480">
    <property type="entry name" value="DHAL"/>
    <property type="match status" value="1"/>
</dbReference>
<proteinExistence type="predicted"/>
<dbReference type="EMBL" id="CP091430">
    <property type="protein sequence ID" value="UVI27826.1"/>
    <property type="molecule type" value="Genomic_DNA"/>
</dbReference>
<dbReference type="NCBIfam" id="TIGR03599">
    <property type="entry name" value="YloV"/>
    <property type="match status" value="1"/>
</dbReference>
<dbReference type="SMART" id="SM01120">
    <property type="entry name" value="Dak2"/>
    <property type="match status" value="1"/>
</dbReference>
<dbReference type="InterPro" id="IPR048394">
    <property type="entry name" value="FakA-like_M"/>
</dbReference>
<organism evidence="3 4">
    <name type="scientific">Paenibacillus spongiae</name>
    <dbReference type="NCBI Taxonomy" id="2909671"/>
    <lineage>
        <taxon>Bacteria</taxon>
        <taxon>Bacillati</taxon>
        <taxon>Bacillota</taxon>
        <taxon>Bacilli</taxon>
        <taxon>Bacillales</taxon>
        <taxon>Paenibacillaceae</taxon>
        <taxon>Paenibacillus</taxon>
    </lineage>
</organism>
<gene>
    <name evidence="3" type="ORF">L1F29_20455</name>
</gene>
<keyword evidence="4" id="KW-1185">Reference proteome</keyword>
<name>A0ABY5S1T0_9BACL</name>
<dbReference type="SMART" id="SM01121">
    <property type="entry name" value="Dak1_2"/>
    <property type="match status" value="1"/>
</dbReference>
<dbReference type="InterPro" id="IPR019986">
    <property type="entry name" value="YloV-like"/>
</dbReference>
<dbReference type="InterPro" id="IPR004007">
    <property type="entry name" value="DhaL_dom"/>
</dbReference>
<dbReference type="InterPro" id="IPR050270">
    <property type="entry name" value="DegV_domain_contain"/>
</dbReference>
<feature type="domain" description="DhaL" evidence="2">
    <location>
        <begin position="10"/>
        <end position="202"/>
    </location>
</feature>
<dbReference type="InterPro" id="IPR036117">
    <property type="entry name" value="DhaL_dom_sf"/>
</dbReference>
<dbReference type="PANTHER" id="PTHR33434">
    <property type="entry name" value="DEGV DOMAIN-CONTAINING PROTEIN DR_1986-RELATED"/>
    <property type="match status" value="1"/>
</dbReference>
<reference evidence="3" key="1">
    <citation type="submission" date="2022-01" db="EMBL/GenBank/DDBJ databases">
        <title>Paenibacillus spongiae sp. nov., isolated from marine sponge.</title>
        <authorList>
            <person name="Li Z."/>
            <person name="Zhang M."/>
        </authorList>
    </citation>
    <scope>NUCLEOTIDE SEQUENCE</scope>
    <source>
        <strain evidence="3">PHS-Z3</strain>
    </source>
</reference>
<dbReference type="Pfam" id="PF21645">
    <property type="entry name" value="FakA-like_M"/>
    <property type="match status" value="1"/>
</dbReference>
<dbReference type="Pfam" id="PF13684">
    <property type="entry name" value="FakA-like_C"/>
    <property type="match status" value="1"/>
</dbReference>
<sequence>MLSKRFISGSDFTGMVHRGAECLQRNVERVNALNVFPVPDGDTGTNMNLTMTSGVQELVNKPSPAIGKVSEAFSKGLLMGARGNSGVILSQLFRGFSRSLAGQEEINTQQLAAALQHGVDMAYKAVVKPVEGTILTVAKEAAKHAVSIARRTTDVVEMMREVHGKAYEALQRTPDMLPVLKQVGVVDSGGQGLVHIYEGFVQALGEPGYAADQQTGTRQGPGLKAGYTSFAPQQPASAQSRLSTEAIEYLYDMEFFINRKLAGIAALPFDEAAFKKALAKDGDSILVIADDEIIKVHVHSRKPGDVMNYALPYGELTDIHILNMREQHRDLLHDESTTADQPNTGEAITRSIEDEALGMSVPEVLTGAPIDSVPVEQAHEWAPYGIIAVAMGEGISNIFLDNNVDIVLSGGQTMNPSTEDFVKAIESLHAEHIYLLPNNGNIILAAQQAVELCERSITVIPTRTVPQGLAAVLSFREEESAQVNADAMEQAAKQVSSGQVTHAVRDTSIDGIDIREGDFIGILEKSIVASSPELLQTCRDLLTRMMEEGGELVTVLTGEQADEAETTALSEWISLAFPEAELEVHAGGQPLYPYLFAVE</sequence>
<evidence type="ECO:0000313" key="3">
    <source>
        <dbReference type="EMBL" id="UVI27826.1"/>
    </source>
</evidence>
<evidence type="ECO:0000313" key="4">
    <source>
        <dbReference type="Proteomes" id="UP001057877"/>
    </source>
</evidence>
<protein>
    <submittedName>
        <fullName evidence="3">DAK2 domain-containing protein</fullName>
    </submittedName>
</protein>